<protein>
    <submittedName>
        <fullName evidence="2">Nonspecific acid phosphatase</fullName>
    </submittedName>
</protein>
<evidence type="ECO:0000256" key="1">
    <source>
        <dbReference type="SAM" id="SignalP"/>
    </source>
</evidence>
<dbReference type="InterPro" id="IPR023214">
    <property type="entry name" value="HAD_sf"/>
</dbReference>
<comment type="caution">
    <text evidence="2">The sequence shown here is derived from an EMBL/GenBank/DDBJ whole genome shotgun (WGS) entry which is preliminary data.</text>
</comment>
<dbReference type="CDD" id="cd01427">
    <property type="entry name" value="HAD_like"/>
    <property type="match status" value="1"/>
</dbReference>
<name>A3ZM01_9BACT</name>
<dbReference type="STRING" id="314230.DSM3645_10302"/>
<dbReference type="Gene3D" id="3.40.50.1000">
    <property type="entry name" value="HAD superfamily/HAD-like"/>
    <property type="match status" value="1"/>
</dbReference>
<evidence type="ECO:0000313" key="3">
    <source>
        <dbReference type="Proteomes" id="UP000004358"/>
    </source>
</evidence>
<reference evidence="2 3" key="1">
    <citation type="submission" date="2006-02" db="EMBL/GenBank/DDBJ databases">
        <authorList>
            <person name="Amann R."/>
            <person name="Ferriera S."/>
            <person name="Johnson J."/>
            <person name="Kravitz S."/>
            <person name="Halpern A."/>
            <person name="Remington K."/>
            <person name="Beeson K."/>
            <person name="Tran B."/>
            <person name="Rogers Y.-H."/>
            <person name="Friedman R."/>
            <person name="Venter J.C."/>
        </authorList>
    </citation>
    <scope>NUCLEOTIDE SEQUENCE [LARGE SCALE GENOMIC DNA]</scope>
    <source>
        <strain evidence="2 3">DSM 3645</strain>
    </source>
</reference>
<accession>A3ZM01</accession>
<feature type="signal peptide" evidence="1">
    <location>
        <begin position="1"/>
        <end position="26"/>
    </location>
</feature>
<dbReference type="Pfam" id="PF12710">
    <property type="entry name" value="HAD"/>
    <property type="match status" value="1"/>
</dbReference>
<gene>
    <name evidence="2" type="ORF">DSM3645_10302</name>
</gene>
<dbReference type="InterPro" id="IPR036412">
    <property type="entry name" value="HAD-like_sf"/>
</dbReference>
<dbReference type="eggNOG" id="COG0560">
    <property type="taxonomic scope" value="Bacteria"/>
</dbReference>
<sequence>MLIMRMHHDLILTGLLFVTIAGSALAQSATPMDPLPSWNEGKSKAAIVEFVERVTDQSSPDFVPVAERIATFDNDGTLWSEQPLYFQGLYALDRVRKLAPDQPEWSNTEPFQSVLKGDLKGVMATGMPAIEKLIFATHADISGEEFQTSVRDWLATAKHPQTGLPFTKMIFQPMLELMAYLRANDFKVYIVTGGGIDFVRVFSEGTYEVPPEQVVGSSLDAKFEMTNGIPTILKTGKLDFIDDKAGKPVGIYRHIGRRPIFAAGNSDGDLQMLQYTTIPSDAKDNKPGFGLLVHHTDARREWAYDRDSHIGKLEKALDDAPQQGWLIVDMKDDWSKIYP</sequence>
<keyword evidence="1" id="KW-0732">Signal</keyword>
<dbReference type="AlphaFoldDB" id="A3ZM01"/>
<proteinExistence type="predicted"/>
<dbReference type="EMBL" id="AANZ01000001">
    <property type="protein sequence ID" value="EAQ82784.1"/>
    <property type="molecule type" value="Genomic_DNA"/>
</dbReference>
<organism evidence="2 3">
    <name type="scientific">Blastopirellula marina DSM 3645</name>
    <dbReference type="NCBI Taxonomy" id="314230"/>
    <lineage>
        <taxon>Bacteria</taxon>
        <taxon>Pseudomonadati</taxon>
        <taxon>Planctomycetota</taxon>
        <taxon>Planctomycetia</taxon>
        <taxon>Pirellulales</taxon>
        <taxon>Pirellulaceae</taxon>
        <taxon>Blastopirellula</taxon>
    </lineage>
</organism>
<dbReference type="SUPFAM" id="SSF56784">
    <property type="entry name" value="HAD-like"/>
    <property type="match status" value="1"/>
</dbReference>
<dbReference type="Proteomes" id="UP000004358">
    <property type="component" value="Unassembled WGS sequence"/>
</dbReference>
<feature type="chain" id="PRO_5002664727" evidence="1">
    <location>
        <begin position="27"/>
        <end position="339"/>
    </location>
</feature>
<dbReference type="HOGENOM" id="CLU_052514_0_0_0"/>
<evidence type="ECO:0000313" key="2">
    <source>
        <dbReference type="EMBL" id="EAQ82784.1"/>
    </source>
</evidence>